<gene>
    <name evidence="3" type="ORF">HNR48_003175</name>
</gene>
<keyword evidence="1" id="KW-0732">Signal</keyword>
<keyword evidence="4" id="KW-1185">Reference proteome</keyword>
<dbReference type="AlphaFoldDB" id="A0A7X0JV74"/>
<dbReference type="InterPro" id="IPR019734">
    <property type="entry name" value="TPR_rpt"/>
</dbReference>
<dbReference type="Pfam" id="PF13174">
    <property type="entry name" value="TPR_6"/>
    <property type="match status" value="2"/>
</dbReference>
<evidence type="ECO:0000313" key="3">
    <source>
        <dbReference type="EMBL" id="MBB6522890.1"/>
    </source>
</evidence>
<evidence type="ECO:0000259" key="2">
    <source>
        <dbReference type="Pfam" id="PF16331"/>
    </source>
</evidence>
<proteinExistence type="predicted"/>
<feature type="signal peptide" evidence="1">
    <location>
        <begin position="1"/>
        <end position="23"/>
    </location>
</feature>
<name>A0A7X0JV74_9GAMM</name>
<evidence type="ECO:0000313" key="4">
    <source>
        <dbReference type="Proteomes" id="UP000528457"/>
    </source>
</evidence>
<dbReference type="Pfam" id="PF16331">
    <property type="entry name" value="TolA_bind_tri"/>
    <property type="match status" value="1"/>
</dbReference>
<dbReference type="EMBL" id="JACHHT010000002">
    <property type="protein sequence ID" value="MBB6522890.1"/>
    <property type="molecule type" value="Genomic_DNA"/>
</dbReference>
<dbReference type="InterPro" id="IPR011990">
    <property type="entry name" value="TPR-like_helical_dom_sf"/>
</dbReference>
<dbReference type="Gene3D" id="1.25.40.10">
    <property type="entry name" value="Tetratricopeptide repeat domain"/>
    <property type="match status" value="1"/>
</dbReference>
<dbReference type="RefSeq" id="WP_166845001.1">
    <property type="nucleotide sequence ID" value="NZ_JAAONY010000002.1"/>
</dbReference>
<dbReference type="InParanoid" id="A0A7X0JV74"/>
<dbReference type="Gene3D" id="1.20.5.110">
    <property type="match status" value="1"/>
</dbReference>
<accession>A0A7X0JV74</accession>
<dbReference type="Proteomes" id="UP000528457">
    <property type="component" value="Unassembled WGS sequence"/>
</dbReference>
<evidence type="ECO:0000256" key="1">
    <source>
        <dbReference type="SAM" id="SignalP"/>
    </source>
</evidence>
<organism evidence="3 4">
    <name type="scientific">Pseudoteredinibacter isoporae</name>
    <dbReference type="NCBI Taxonomy" id="570281"/>
    <lineage>
        <taxon>Bacteria</taxon>
        <taxon>Pseudomonadati</taxon>
        <taxon>Pseudomonadota</taxon>
        <taxon>Gammaproteobacteria</taxon>
        <taxon>Cellvibrionales</taxon>
        <taxon>Cellvibrionaceae</taxon>
        <taxon>Pseudoteredinibacter</taxon>
    </lineage>
</organism>
<sequence>MKAPFYTAAFAAVSLSASQLAFAQAQVVDTQPIVDNRSPAISQAAPATANSQAQVFYQLQQLQQEVLQLRGLVEEQAFEIKRLKQQRMDDYLDLDRRLAAVSKTVPSASPGAAINPAATVANTVSAATQPASAGDLQDYRTAIDLVLHKQDYDQGEQLLLQHISNYPNSKFLPNSQYWLGQIYLIKRDYEQAKQRFLIVKEQFPNHDKHIDAVFKLGKAYHLLGDNANAMPNLQEAAKDPGSVGNLAKKYLDKNFR</sequence>
<comment type="caution">
    <text evidence="3">The sequence shown here is derived from an EMBL/GenBank/DDBJ whole genome shotgun (WGS) entry which is preliminary data.</text>
</comment>
<dbReference type="FunCoup" id="A0A7X0JV74">
    <property type="interactions" value="65"/>
</dbReference>
<dbReference type="GO" id="GO:0070206">
    <property type="term" value="P:protein trimerization"/>
    <property type="evidence" value="ECO:0007669"/>
    <property type="project" value="InterPro"/>
</dbReference>
<reference evidence="3 4" key="1">
    <citation type="submission" date="2020-08" db="EMBL/GenBank/DDBJ databases">
        <title>Genomic Encyclopedia of Type Strains, Phase IV (KMG-IV): sequencing the most valuable type-strain genomes for metagenomic binning, comparative biology and taxonomic classification.</title>
        <authorList>
            <person name="Goeker M."/>
        </authorList>
    </citation>
    <scope>NUCLEOTIDE SEQUENCE [LARGE SCALE GENOMIC DNA]</scope>
    <source>
        <strain evidence="3 4">DSM 22368</strain>
    </source>
</reference>
<dbReference type="InterPro" id="IPR032519">
    <property type="entry name" value="YbgF_tri"/>
</dbReference>
<protein>
    <submittedName>
        <fullName evidence="3">Tol-pal system protein YbgF</fullName>
    </submittedName>
</protein>
<dbReference type="SUPFAM" id="SSF48452">
    <property type="entry name" value="TPR-like"/>
    <property type="match status" value="1"/>
</dbReference>
<feature type="domain" description="YbgF trimerisation" evidence="2">
    <location>
        <begin position="48"/>
        <end position="106"/>
    </location>
</feature>
<feature type="chain" id="PRO_5031307726" evidence="1">
    <location>
        <begin position="24"/>
        <end position="256"/>
    </location>
</feature>